<proteinExistence type="inferred from homology"/>
<accession>A0A9E2BHG5</accession>
<dbReference type="CDD" id="cd00537">
    <property type="entry name" value="MTHFR"/>
    <property type="match status" value="1"/>
</dbReference>
<evidence type="ECO:0000256" key="2">
    <source>
        <dbReference type="ARBA" id="ARBA00004777"/>
    </source>
</evidence>
<gene>
    <name evidence="9" type="primary">yitJ</name>
    <name evidence="9" type="ORF">DDT42_01480</name>
</gene>
<comment type="catalytic activity">
    <reaction evidence="7">
        <text>(6S)-5-methyl-5,6,7,8-tetrahydrofolate + NAD(+) = (6R)-5,10-methylene-5,6,7,8-tetrahydrofolate + NADH + H(+)</text>
        <dbReference type="Rhea" id="RHEA:19821"/>
        <dbReference type="ChEBI" id="CHEBI:15378"/>
        <dbReference type="ChEBI" id="CHEBI:15636"/>
        <dbReference type="ChEBI" id="CHEBI:18608"/>
        <dbReference type="ChEBI" id="CHEBI:57540"/>
        <dbReference type="ChEBI" id="CHEBI:57945"/>
        <dbReference type="EC" id="1.5.1.54"/>
    </reaction>
    <physiologicalReaction direction="right-to-left" evidence="7">
        <dbReference type="Rhea" id="RHEA:19823"/>
    </physiologicalReaction>
</comment>
<sequence length="290" mass="31430">MLKEALSQGKFVVTAEVAPPKGVDFTEVIEVAHLLKGKVDGVNVTDFQSAVLRATSLVTCHFLYDHCLDPIFQMTGRDRNRLAIQGELLAAYLLGIRNVLALTGDHPFVGDHKGAKPVFDLDSIGILQAGNSLRNGKDMAGNALKGTPDFFLGAIVTPFFDPLEAQILKMEKKIEAGAEFFQTQAVYDLDTVYRFRNATKHLNTKVLMGVVPLKSAGMAKFMNGNVPGIYVPDEIIKRIAQAEKPVGEGIKIASEFIKQLKAEGLCDGVHVMAIGAEKNVPRILEAAGLI</sequence>
<comment type="similarity">
    <text evidence="3 8">Belongs to the methylenetetrahydrofolate reductase family.</text>
</comment>
<comment type="cofactor">
    <cofactor evidence="1 8">
        <name>FAD</name>
        <dbReference type="ChEBI" id="CHEBI:57692"/>
    </cofactor>
</comment>
<evidence type="ECO:0000256" key="3">
    <source>
        <dbReference type="ARBA" id="ARBA00006743"/>
    </source>
</evidence>
<organism evidence="9 10">
    <name type="scientific">Psychracetigena formicireducens</name>
    <dbReference type="NCBI Taxonomy" id="2986056"/>
    <lineage>
        <taxon>Bacteria</taxon>
        <taxon>Bacillati</taxon>
        <taxon>Candidatus Lithacetigenota</taxon>
        <taxon>Candidatus Psychracetigena</taxon>
    </lineage>
</organism>
<evidence type="ECO:0000256" key="6">
    <source>
        <dbReference type="ARBA" id="ARBA00023002"/>
    </source>
</evidence>
<name>A0A9E2BHG5_PSYF1</name>
<dbReference type="SUPFAM" id="SSF51730">
    <property type="entry name" value="FAD-linked oxidoreductase"/>
    <property type="match status" value="1"/>
</dbReference>
<evidence type="ECO:0000256" key="5">
    <source>
        <dbReference type="ARBA" id="ARBA00022827"/>
    </source>
</evidence>
<dbReference type="GO" id="GO:0035999">
    <property type="term" value="P:tetrahydrofolate interconversion"/>
    <property type="evidence" value="ECO:0007669"/>
    <property type="project" value="TreeGrafter"/>
</dbReference>
<dbReference type="Gene3D" id="3.20.20.220">
    <property type="match status" value="1"/>
</dbReference>
<evidence type="ECO:0000256" key="4">
    <source>
        <dbReference type="ARBA" id="ARBA00022630"/>
    </source>
</evidence>
<evidence type="ECO:0000256" key="8">
    <source>
        <dbReference type="RuleBase" id="RU003862"/>
    </source>
</evidence>
<dbReference type="PANTHER" id="PTHR45754:SF3">
    <property type="entry name" value="METHYLENETETRAHYDROFOLATE REDUCTASE (NADPH)"/>
    <property type="match status" value="1"/>
</dbReference>
<evidence type="ECO:0000256" key="1">
    <source>
        <dbReference type="ARBA" id="ARBA00001974"/>
    </source>
</evidence>
<dbReference type="InterPro" id="IPR003171">
    <property type="entry name" value="Mehydrof_redctse-like"/>
</dbReference>
<dbReference type="GO" id="GO:0071949">
    <property type="term" value="F:FAD binding"/>
    <property type="evidence" value="ECO:0007669"/>
    <property type="project" value="TreeGrafter"/>
</dbReference>
<keyword evidence="6 8" id="KW-0560">Oxidoreductase</keyword>
<dbReference type="GO" id="GO:0005829">
    <property type="term" value="C:cytosol"/>
    <property type="evidence" value="ECO:0007669"/>
    <property type="project" value="TreeGrafter"/>
</dbReference>
<dbReference type="GO" id="GO:0009086">
    <property type="term" value="P:methionine biosynthetic process"/>
    <property type="evidence" value="ECO:0007669"/>
    <property type="project" value="TreeGrafter"/>
</dbReference>
<dbReference type="Proteomes" id="UP000811545">
    <property type="component" value="Unassembled WGS sequence"/>
</dbReference>
<dbReference type="GO" id="GO:0106312">
    <property type="term" value="F:methylenetetrahydrofolate reductase (NADH) activity"/>
    <property type="evidence" value="ECO:0007669"/>
    <property type="project" value="UniProtKB-EC"/>
</dbReference>
<dbReference type="PANTHER" id="PTHR45754">
    <property type="entry name" value="METHYLENETETRAHYDROFOLATE REDUCTASE"/>
    <property type="match status" value="1"/>
</dbReference>
<keyword evidence="4 8" id="KW-0285">Flavoprotein</keyword>
<dbReference type="AlphaFoldDB" id="A0A9E2BHG5"/>
<reference evidence="9 10" key="1">
    <citation type="journal article" date="2021" name="bioRxiv">
        <title>Unique metabolic strategies in Hadean analogues reveal hints for primordial physiology.</title>
        <authorList>
            <person name="Nobu M.K."/>
            <person name="Nakai R."/>
            <person name="Tamazawa S."/>
            <person name="Mori H."/>
            <person name="Toyoda A."/>
            <person name="Ijiri A."/>
            <person name="Suzuki S."/>
            <person name="Kurokawa K."/>
            <person name="Kamagata Y."/>
            <person name="Tamaki H."/>
        </authorList>
    </citation>
    <scope>NUCLEOTIDE SEQUENCE [LARGE SCALE GENOMIC DNA]</scope>
    <source>
        <strain evidence="9">BS525</strain>
    </source>
</reference>
<evidence type="ECO:0000256" key="7">
    <source>
        <dbReference type="ARBA" id="ARBA00048628"/>
    </source>
</evidence>
<comment type="pathway">
    <text evidence="2 8">One-carbon metabolism; tetrahydrofolate interconversion.</text>
</comment>
<dbReference type="EMBL" id="QLTW01000126">
    <property type="protein sequence ID" value="MBT9145607.1"/>
    <property type="molecule type" value="Genomic_DNA"/>
</dbReference>
<evidence type="ECO:0000313" key="10">
    <source>
        <dbReference type="Proteomes" id="UP000811545"/>
    </source>
</evidence>
<dbReference type="InterPro" id="IPR029041">
    <property type="entry name" value="FAD-linked_oxidoreductase-like"/>
</dbReference>
<protein>
    <recommendedName>
        <fullName evidence="8">Methylenetetrahydrofolate reductase</fullName>
    </recommendedName>
</protein>
<evidence type="ECO:0000313" key="9">
    <source>
        <dbReference type="EMBL" id="MBT9145607.1"/>
    </source>
</evidence>
<comment type="caution">
    <text evidence="9">The sequence shown here is derived from an EMBL/GenBank/DDBJ whole genome shotgun (WGS) entry which is preliminary data.</text>
</comment>
<keyword evidence="5 8" id="KW-0274">FAD</keyword>
<dbReference type="Pfam" id="PF02219">
    <property type="entry name" value="MTHFR"/>
    <property type="match status" value="1"/>
</dbReference>